<organism evidence="1">
    <name type="scientific">Stegastes partitus</name>
    <name type="common">bicolor damselfish</name>
    <dbReference type="NCBI Taxonomy" id="144197"/>
    <lineage>
        <taxon>Eukaryota</taxon>
        <taxon>Metazoa</taxon>
        <taxon>Chordata</taxon>
        <taxon>Craniata</taxon>
        <taxon>Vertebrata</taxon>
        <taxon>Euteleostomi</taxon>
        <taxon>Actinopterygii</taxon>
        <taxon>Neopterygii</taxon>
        <taxon>Teleostei</taxon>
        <taxon>Neoteleostei</taxon>
        <taxon>Acanthomorphata</taxon>
        <taxon>Ovalentaria</taxon>
        <taxon>Pomacentridae</taxon>
        <taxon>Stegastes</taxon>
    </lineage>
</organism>
<dbReference type="STRING" id="144197.ENSSPAP00000009096"/>
<proteinExistence type="predicted"/>
<protein>
    <submittedName>
        <fullName evidence="1">Uncharacterized protein</fullName>
    </submittedName>
</protein>
<reference evidence="1" key="1">
    <citation type="submission" date="2023-09" db="UniProtKB">
        <authorList>
            <consortium name="Ensembl"/>
        </authorList>
    </citation>
    <scope>IDENTIFICATION</scope>
</reference>
<name>A0A3B4ZN23_9TELE</name>
<dbReference type="Ensembl" id="ENSSPAT00000009260.1">
    <property type="protein sequence ID" value="ENSSPAP00000009096.1"/>
    <property type="gene ID" value="ENSSPAG00000006936.1"/>
</dbReference>
<dbReference type="AlphaFoldDB" id="A0A3B4ZN23"/>
<evidence type="ECO:0000313" key="1">
    <source>
        <dbReference type="Ensembl" id="ENSSPAP00000009096.1"/>
    </source>
</evidence>
<accession>A0A3B4ZN23</accession>
<sequence length="143" mass="15707">MAEPAGKRLKSSLPLCRYLQPAAGHNPPAAVEEALCGVSSLLWDGAYRLQALVGNTTTQHAECKHEAGAEHFTVLHFPSCEVVYAVLPVLYSVFDHENLHTGHVVKSHFLVPRVDHPPTSVHRVGCTSDQKAGFREYILTELQ</sequence>